<proteinExistence type="predicted"/>
<dbReference type="RefSeq" id="WP_189578220.1">
    <property type="nucleotide sequence ID" value="NZ_BMYF01000001.1"/>
</dbReference>
<dbReference type="Proteomes" id="UP000642809">
    <property type="component" value="Unassembled WGS sequence"/>
</dbReference>
<keyword evidence="1" id="KW-0812">Transmembrane</keyword>
<dbReference type="AlphaFoldDB" id="A0A8J3G3J0"/>
<organism evidence="2 3">
    <name type="scientific">Mongoliitalea lutea</name>
    <dbReference type="NCBI Taxonomy" id="849756"/>
    <lineage>
        <taxon>Bacteria</taxon>
        <taxon>Pseudomonadati</taxon>
        <taxon>Bacteroidota</taxon>
        <taxon>Cytophagia</taxon>
        <taxon>Cytophagales</taxon>
        <taxon>Cyclobacteriaceae</taxon>
        <taxon>Mongoliitalea</taxon>
    </lineage>
</organism>
<sequence length="521" mass="60722">MKVKLSTHHQLLIFCLGLHVLLYFTPFRFQVNDDVLMMWLVNGAYTGEVEYYAVFIHPILSGLLASLYTISSSVEWYVLAWFAVMMLASYEWMKLVFANFKDNGHRLFWSCIFLAYHIHHVYFLQFTAVAGIAAFVGTIGIISNLKHVGQQNSLGGYYFLIIAAVLIRADSFLFVLFGWLIYWLVFEDFRKILNIINQHRSLLLVLILLISVHSGFRFSLKYGAFEKFNKARAGVIDHPFFQFTDPDKEDPSQLKWVYFKEWLFEKSDVPTIQELKAKRSELHKGFLSSDFARAFGERIFLRMKYEYYKSFFLISLLGAISFLGFRYPKLIIFGFLWGLSYVLFNYFLLLAGRVQTLFGLIMLGVLFLFHLSKKKNAQTGFFYVVSYLLATLVMIHSVNVWVSKSKWERWNRDVYACLAQVPAGELIFIHGLNAELHHVTYSSQNPIPFSMLGWISRSPMQHKHFERFGIRSLEEAEKVYLIQSKVDLPSYLPAYLNDFYGDYTVSNIFSTGKFELLLLQK</sequence>
<accession>A0A8J3G3J0</accession>
<reference evidence="2" key="2">
    <citation type="submission" date="2020-09" db="EMBL/GenBank/DDBJ databases">
        <authorList>
            <person name="Sun Q."/>
            <person name="Kim S."/>
        </authorList>
    </citation>
    <scope>NUCLEOTIDE SEQUENCE</scope>
    <source>
        <strain evidence="2">KCTC 23224</strain>
    </source>
</reference>
<evidence type="ECO:0000313" key="2">
    <source>
        <dbReference type="EMBL" id="GHB23698.1"/>
    </source>
</evidence>
<gene>
    <name evidence="2" type="ORF">GCM10008106_00330</name>
</gene>
<feature type="transmembrane region" description="Helical" evidence="1">
    <location>
        <begin position="307"/>
        <end position="325"/>
    </location>
</feature>
<reference evidence="2" key="1">
    <citation type="journal article" date="2014" name="Int. J. Syst. Evol. Microbiol.">
        <title>Complete genome sequence of Corynebacterium casei LMG S-19264T (=DSM 44701T), isolated from a smear-ripened cheese.</title>
        <authorList>
            <consortium name="US DOE Joint Genome Institute (JGI-PGF)"/>
            <person name="Walter F."/>
            <person name="Albersmeier A."/>
            <person name="Kalinowski J."/>
            <person name="Ruckert C."/>
        </authorList>
    </citation>
    <scope>NUCLEOTIDE SEQUENCE</scope>
    <source>
        <strain evidence="2">KCTC 23224</strain>
    </source>
</reference>
<evidence type="ECO:0000256" key="1">
    <source>
        <dbReference type="SAM" id="Phobius"/>
    </source>
</evidence>
<feature type="transmembrane region" description="Helical" evidence="1">
    <location>
        <begin position="202"/>
        <end position="220"/>
    </location>
</feature>
<protein>
    <submittedName>
        <fullName evidence="2">Uncharacterized protein</fullName>
    </submittedName>
</protein>
<feature type="transmembrane region" description="Helical" evidence="1">
    <location>
        <begin position="76"/>
        <end position="93"/>
    </location>
</feature>
<feature type="transmembrane region" description="Helical" evidence="1">
    <location>
        <begin position="157"/>
        <end position="182"/>
    </location>
</feature>
<keyword evidence="1" id="KW-1133">Transmembrane helix</keyword>
<keyword evidence="1" id="KW-0472">Membrane</keyword>
<dbReference type="EMBL" id="BMYF01000001">
    <property type="protein sequence ID" value="GHB23698.1"/>
    <property type="molecule type" value="Genomic_DNA"/>
</dbReference>
<feature type="transmembrane region" description="Helical" evidence="1">
    <location>
        <begin position="122"/>
        <end position="145"/>
    </location>
</feature>
<feature type="transmembrane region" description="Helical" evidence="1">
    <location>
        <begin position="356"/>
        <end position="372"/>
    </location>
</feature>
<feature type="transmembrane region" description="Helical" evidence="1">
    <location>
        <begin position="384"/>
        <end position="402"/>
    </location>
</feature>
<feature type="transmembrane region" description="Helical" evidence="1">
    <location>
        <begin position="51"/>
        <end position="69"/>
    </location>
</feature>
<keyword evidence="3" id="KW-1185">Reference proteome</keyword>
<feature type="transmembrane region" description="Helical" evidence="1">
    <location>
        <begin position="12"/>
        <end position="31"/>
    </location>
</feature>
<feature type="transmembrane region" description="Helical" evidence="1">
    <location>
        <begin position="331"/>
        <end position="349"/>
    </location>
</feature>
<name>A0A8J3G3J0_9BACT</name>
<evidence type="ECO:0000313" key="3">
    <source>
        <dbReference type="Proteomes" id="UP000642809"/>
    </source>
</evidence>
<comment type="caution">
    <text evidence="2">The sequence shown here is derived from an EMBL/GenBank/DDBJ whole genome shotgun (WGS) entry which is preliminary data.</text>
</comment>